<evidence type="ECO:0000313" key="1">
    <source>
        <dbReference type="EnsemblPlants" id="AET1Gv20452800.1"/>
    </source>
</evidence>
<reference evidence="1" key="4">
    <citation type="submission" date="2019-03" db="UniProtKB">
        <authorList>
            <consortium name="EnsemblPlants"/>
        </authorList>
    </citation>
    <scope>IDENTIFICATION</scope>
</reference>
<name>A0A452YKU5_AEGTS</name>
<reference evidence="1" key="5">
    <citation type="journal article" date="2021" name="G3 (Bethesda)">
        <title>Aegilops tauschii genome assembly Aet v5.0 features greater sequence contiguity and improved annotation.</title>
        <authorList>
            <person name="Wang L."/>
            <person name="Zhu T."/>
            <person name="Rodriguez J.C."/>
            <person name="Deal K.R."/>
            <person name="Dubcovsky J."/>
            <person name="McGuire P.E."/>
            <person name="Lux T."/>
            <person name="Spannagl M."/>
            <person name="Mayer K.F.X."/>
            <person name="Baldrich P."/>
            <person name="Meyers B.C."/>
            <person name="Huo N."/>
            <person name="Gu Y.Q."/>
            <person name="Zhou H."/>
            <person name="Devos K.M."/>
            <person name="Bennetzen J.L."/>
            <person name="Unver T."/>
            <person name="Budak H."/>
            <person name="Gulick P.J."/>
            <person name="Galiba G."/>
            <person name="Kalapos B."/>
            <person name="Nelson D.R."/>
            <person name="Li P."/>
            <person name="You F.M."/>
            <person name="Luo M.C."/>
            <person name="Dvorak J."/>
        </authorList>
    </citation>
    <scope>NUCLEOTIDE SEQUENCE [LARGE SCALE GENOMIC DNA]</scope>
    <source>
        <strain evidence="1">cv. AL8/78</strain>
    </source>
</reference>
<reference evidence="2" key="2">
    <citation type="journal article" date="2017" name="Nat. Plants">
        <title>The Aegilops tauschii genome reveals multiple impacts of transposons.</title>
        <authorList>
            <person name="Zhao G."/>
            <person name="Zou C."/>
            <person name="Li K."/>
            <person name="Wang K."/>
            <person name="Li T."/>
            <person name="Gao L."/>
            <person name="Zhang X."/>
            <person name="Wang H."/>
            <person name="Yang Z."/>
            <person name="Liu X."/>
            <person name="Jiang W."/>
            <person name="Mao L."/>
            <person name="Kong X."/>
            <person name="Jiao Y."/>
            <person name="Jia J."/>
        </authorList>
    </citation>
    <scope>NUCLEOTIDE SEQUENCE [LARGE SCALE GENOMIC DNA]</scope>
    <source>
        <strain evidence="2">cv. AL8/78</strain>
    </source>
</reference>
<sequence>MSLSSPSAFHTASVVSTMLVLQPWLESHSSTTLACTVRPFFLLVMLIILPHRRPPAYHLVDSATIMSLSLWYLPSHSDGAPPSSPFWNPFTVITPGVPPPPPPPPLPPGDGQWGFLCLWTMPGTESSSPTQGSGLAWCRATDNVDSCSKITSMATTASLVFAMAKLLPAYLLPFDLTCCGW</sequence>
<dbReference type="Proteomes" id="UP000015105">
    <property type="component" value="Chromosome 1D"/>
</dbReference>
<proteinExistence type="predicted"/>
<evidence type="ECO:0000313" key="2">
    <source>
        <dbReference type="Proteomes" id="UP000015105"/>
    </source>
</evidence>
<protein>
    <submittedName>
        <fullName evidence="1">Uncharacterized protein</fullName>
    </submittedName>
</protein>
<dbReference type="Gramene" id="AET1Gv20452800.1">
    <property type="protein sequence ID" value="AET1Gv20452800.1"/>
    <property type="gene ID" value="AET1Gv20452800"/>
</dbReference>
<organism evidence="1 2">
    <name type="scientific">Aegilops tauschii subsp. strangulata</name>
    <name type="common">Goatgrass</name>
    <dbReference type="NCBI Taxonomy" id="200361"/>
    <lineage>
        <taxon>Eukaryota</taxon>
        <taxon>Viridiplantae</taxon>
        <taxon>Streptophyta</taxon>
        <taxon>Embryophyta</taxon>
        <taxon>Tracheophyta</taxon>
        <taxon>Spermatophyta</taxon>
        <taxon>Magnoliopsida</taxon>
        <taxon>Liliopsida</taxon>
        <taxon>Poales</taxon>
        <taxon>Poaceae</taxon>
        <taxon>BOP clade</taxon>
        <taxon>Pooideae</taxon>
        <taxon>Triticodae</taxon>
        <taxon>Triticeae</taxon>
        <taxon>Triticinae</taxon>
        <taxon>Aegilops</taxon>
    </lineage>
</organism>
<reference evidence="2" key="1">
    <citation type="journal article" date="2014" name="Science">
        <title>Ancient hybridizations among the ancestral genomes of bread wheat.</title>
        <authorList>
            <consortium name="International Wheat Genome Sequencing Consortium,"/>
            <person name="Marcussen T."/>
            <person name="Sandve S.R."/>
            <person name="Heier L."/>
            <person name="Spannagl M."/>
            <person name="Pfeifer M."/>
            <person name="Jakobsen K.S."/>
            <person name="Wulff B.B."/>
            <person name="Steuernagel B."/>
            <person name="Mayer K.F."/>
            <person name="Olsen O.A."/>
        </authorList>
    </citation>
    <scope>NUCLEOTIDE SEQUENCE [LARGE SCALE GENOMIC DNA]</scope>
    <source>
        <strain evidence="2">cv. AL8/78</strain>
    </source>
</reference>
<dbReference type="EnsemblPlants" id="AET1Gv20452800.1">
    <property type="protein sequence ID" value="AET1Gv20452800.1"/>
    <property type="gene ID" value="AET1Gv20452800"/>
</dbReference>
<accession>A0A452YKU5</accession>
<keyword evidence="2" id="KW-1185">Reference proteome</keyword>
<dbReference type="AlphaFoldDB" id="A0A452YKU5"/>
<reference evidence="1" key="3">
    <citation type="journal article" date="2017" name="Nature">
        <title>Genome sequence of the progenitor of the wheat D genome Aegilops tauschii.</title>
        <authorList>
            <person name="Luo M.C."/>
            <person name="Gu Y.Q."/>
            <person name="Puiu D."/>
            <person name="Wang H."/>
            <person name="Twardziok S.O."/>
            <person name="Deal K.R."/>
            <person name="Huo N."/>
            <person name="Zhu T."/>
            <person name="Wang L."/>
            <person name="Wang Y."/>
            <person name="McGuire P.E."/>
            <person name="Liu S."/>
            <person name="Long H."/>
            <person name="Ramasamy R.K."/>
            <person name="Rodriguez J.C."/>
            <person name="Van S.L."/>
            <person name="Yuan L."/>
            <person name="Wang Z."/>
            <person name="Xia Z."/>
            <person name="Xiao L."/>
            <person name="Anderson O.D."/>
            <person name="Ouyang S."/>
            <person name="Liang Y."/>
            <person name="Zimin A.V."/>
            <person name="Pertea G."/>
            <person name="Qi P."/>
            <person name="Bennetzen J.L."/>
            <person name="Dai X."/>
            <person name="Dawson M.W."/>
            <person name="Muller H.G."/>
            <person name="Kugler K."/>
            <person name="Rivarola-Duarte L."/>
            <person name="Spannagl M."/>
            <person name="Mayer K.F.X."/>
            <person name="Lu F.H."/>
            <person name="Bevan M.W."/>
            <person name="Leroy P."/>
            <person name="Li P."/>
            <person name="You F.M."/>
            <person name="Sun Q."/>
            <person name="Liu Z."/>
            <person name="Lyons E."/>
            <person name="Wicker T."/>
            <person name="Salzberg S.L."/>
            <person name="Devos K.M."/>
            <person name="Dvorak J."/>
        </authorList>
    </citation>
    <scope>NUCLEOTIDE SEQUENCE [LARGE SCALE GENOMIC DNA]</scope>
    <source>
        <strain evidence="1">cv. AL8/78</strain>
    </source>
</reference>